<dbReference type="EMBL" id="JTDY01001559">
    <property type="protein sequence ID" value="KOB73530.1"/>
    <property type="molecule type" value="Genomic_DNA"/>
</dbReference>
<keyword evidence="1" id="KW-0732">Signal</keyword>
<comment type="caution">
    <text evidence="2">The sequence shown here is derived from an EMBL/GenBank/DDBJ whole genome shotgun (WGS) entry which is preliminary data.</text>
</comment>
<feature type="chain" id="PRO_5005573390" evidence="1">
    <location>
        <begin position="19"/>
        <end position="478"/>
    </location>
</feature>
<keyword evidence="3" id="KW-1185">Reference proteome</keyword>
<dbReference type="InterPro" id="IPR005055">
    <property type="entry name" value="A10/PebIII"/>
</dbReference>
<dbReference type="InterPro" id="IPR036682">
    <property type="entry name" value="OS_D_A10/PebIII_sf"/>
</dbReference>
<reference evidence="2 3" key="1">
    <citation type="journal article" date="2015" name="Genome Biol. Evol.">
        <title>The genome of winter moth (Operophtera brumata) provides a genomic perspective on sexual dimorphism and phenology.</title>
        <authorList>
            <person name="Derks M.F."/>
            <person name="Smit S."/>
            <person name="Salis L."/>
            <person name="Schijlen E."/>
            <person name="Bossers A."/>
            <person name="Mateman C."/>
            <person name="Pijl A.S."/>
            <person name="de Ridder D."/>
            <person name="Groenen M.A."/>
            <person name="Visser M.E."/>
            <person name="Megens H.J."/>
        </authorList>
    </citation>
    <scope>NUCLEOTIDE SEQUENCE [LARGE SCALE GENOMIC DNA]</scope>
    <source>
        <strain evidence="2">WM2013NL</strain>
        <tissue evidence="2">Head and thorax</tissue>
    </source>
</reference>
<organism evidence="2 3">
    <name type="scientific">Operophtera brumata</name>
    <name type="common">Winter moth</name>
    <name type="synonym">Phalaena brumata</name>
    <dbReference type="NCBI Taxonomy" id="104452"/>
    <lineage>
        <taxon>Eukaryota</taxon>
        <taxon>Metazoa</taxon>
        <taxon>Ecdysozoa</taxon>
        <taxon>Arthropoda</taxon>
        <taxon>Hexapoda</taxon>
        <taxon>Insecta</taxon>
        <taxon>Pterygota</taxon>
        <taxon>Neoptera</taxon>
        <taxon>Endopterygota</taxon>
        <taxon>Lepidoptera</taxon>
        <taxon>Glossata</taxon>
        <taxon>Ditrysia</taxon>
        <taxon>Geometroidea</taxon>
        <taxon>Geometridae</taxon>
        <taxon>Larentiinae</taxon>
        <taxon>Operophtera</taxon>
    </lineage>
</organism>
<dbReference type="AlphaFoldDB" id="A0A0L7LDQ0"/>
<feature type="signal peptide" evidence="1">
    <location>
        <begin position="1"/>
        <end position="18"/>
    </location>
</feature>
<protein>
    <submittedName>
        <fullName evidence="2">Putative chemosensory protein</fullName>
    </submittedName>
</protein>
<accession>A0A0L7LDQ0</accession>
<dbReference type="PANTHER" id="PTHR11257">
    <property type="entry name" value="CHEMOSENSORY PROTEIN-RELATED"/>
    <property type="match status" value="1"/>
</dbReference>
<evidence type="ECO:0000313" key="2">
    <source>
        <dbReference type="EMBL" id="KOB73530.1"/>
    </source>
</evidence>
<dbReference type="Pfam" id="PF03392">
    <property type="entry name" value="OS-D"/>
    <property type="match status" value="4"/>
</dbReference>
<proteinExistence type="predicted"/>
<gene>
    <name evidence="2" type="ORF">OBRU01_10607</name>
</gene>
<dbReference type="Gene3D" id="1.10.2080.10">
    <property type="entry name" value="Insect odorant-binding protein A10/Ejaculatory bulb-specific protein 3"/>
    <property type="match status" value="4"/>
</dbReference>
<evidence type="ECO:0000256" key="1">
    <source>
        <dbReference type="SAM" id="SignalP"/>
    </source>
</evidence>
<dbReference type="PANTHER" id="PTHR11257:SF12">
    <property type="entry name" value="EJACULATORY BULB-SPECIFIC PROTEIN 3-RELATED"/>
    <property type="match status" value="1"/>
</dbReference>
<dbReference type="SUPFAM" id="SSF100910">
    <property type="entry name" value="Chemosensory protein Csp2"/>
    <property type="match status" value="4"/>
</dbReference>
<evidence type="ECO:0000313" key="3">
    <source>
        <dbReference type="Proteomes" id="UP000037510"/>
    </source>
</evidence>
<dbReference type="Proteomes" id="UP000037510">
    <property type="component" value="Unassembled WGS sequence"/>
</dbReference>
<name>A0A0L7LDQ0_OPEBR</name>
<sequence>MKGAILMCFLALAAAAVAAPHETYTSEYDNIDLQEVMDNRRLLLAYIKCCLGTGKCTPPATALKNNIGDAILTDCAKCTPTQQDKSKKMMSHLKNKEPELWSQLLAHYDPTGKHAARHAERLEALRKLSTNMKGVILACILALAAAASARPDEHYTDKYDNINVPEVLANVKLLHSYILCCLGKGKCTPEGTELKSRIKEAMENGCAKCTDVQLRGTKTVIRHLMKKEPAYWRELCDLYDPTGKYTKNIKMKAIVLVCVLCVATVALARPNEDSYTDKYDNINIEEILSNKALLGAYVKCILDLGKCTPDGKELKGHIREALENKCGKCTKAQEAGTRKVIAHFINHEPDSWKQLCDKYDPERKYVQKPNQTYPDRYDNINLDEIIGNGRLLVPYIKCVLDQGRCSPEGRELKSHIKEALETYCEKCTPTQRDGTRRVIGHLINHEAAYWSQLTAKYDPSRKYVQRYENDLKVVKAEG</sequence>